<evidence type="ECO:0000256" key="2">
    <source>
        <dbReference type="ARBA" id="ARBA00022490"/>
    </source>
</evidence>
<evidence type="ECO:0000256" key="3">
    <source>
        <dbReference type="ARBA" id="ARBA00022794"/>
    </source>
</evidence>
<dbReference type="AlphaFoldDB" id="A0AA85J316"/>
<evidence type="ECO:0008006" key="9">
    <source>
        <dbReference type="Google" id="ProtNLM"/>
    </source>
</evidence>
<dbReference type="GO" id="GO:0070286">
    <property type="term" value="P:axonemal dynein complex assembly"/>
    <property type="evidence" value="ECO:0007669"/>
    <property type="project" value="InterPro"/>
</dbReference>
<keyword evidence="7" id="KW-1185">Reference proteome</keyword>
<evidence type="ECO:0000256" key="1">
    <source>
        <dbReference type="ARBA" id="ARBA00010449"/>
    </source>
</evidence>
<comment type="similarity">
    <text evidence="1">Belongs to the DNAAF3 family.</text>
</comment>
<dbReference type="PANTHER" id="PTHR22118">
    <property type="entry name" value="DYNEIN ASSEMBLY FACTOR 3, AXONEMAL"/>
    <property type="match status" value="1"/>
</dbReference>
<comment type="subcellular location">
    <subcellularLocation>
        <location evidence="4">Dynein axonemal particle</location>
    </subcellularLocation>
</comment>
<organism evidence="7 8">
    <name type="scientific">Trichobilharzia regenti</name>
    <name type="common">Nasal bird schistosome</name>
    <dbReference type="NCBI Taxonomy" id="157069"/>
    <lineage>
        <taxon>Eukaryota</taxon>
        <taxon>Metazoa</taxon>
        <taxon>Spiralia</taxon>
        <taxon>Lophotrochozoa</taxon>
        <taxon>Platyhelminthes</taxon>
        <taxon>Trematoda</taxon>
        <taxon>Digenea</taxon>
        <taxon>Strigeidida</taxon>
        <taxon>Schistosomatoidea</taxon>
        <taxon>Schistosomatidae</taxon>
        <taxon>Trichobilharzia</taxon>
    </lineage>
</organism>
<evidence type="ECO:0000259" key="6">
    <source>
        <dbReference type="Pfam" id="PF14740"/>
    </source>
</evidence>
<dbReference type="PANTHER" id="PTHR22118:SF14">
    <property type="entry name" value="DYNEIN AXONEMAL ASSEMBLY FACTOR 3"/>
    <property type="match status" value="1"/>
</dbReference>
<keyword evidence="2" id="KW-0963">Cytoplasm</keyword>
<dbReference type="WBParaSite" id="TREG1_122350.1">
    <property type="protein sequence ID" value="TREG1_122350.1"/>
    <property type="gene ID" value="TREG1_122350"/>
</dbReference>
<name>A0AA85J316_TRIRE</name>
<dbReference type="InterPro" id="IPR027974">
    <property type="entry name" value="DUF4470"/>
</dbReference>
<sequence>MTANTTDSLGNVVWWGLSPAINFRSCLSEFLSNEQDLHDSYSLLCIGMGDSRHIVKSISADLKKPVGFKTFYLIEPLIEAYARQMLQLYIALEPNKRLSLQEKSEIYLELYGNIMVRDISSKYLTHVADKLIRMTTNLDGHLSLTFIDVFHLKFKERDMLESVLKFWRGREGTKFDASKCWDFRLRKHLGTRYDAIPNVFDWDCSITLHDRKATQINSREYAHWRHHGNAFELRETNYNTINRSLASGRVFKNSAGDKGVYWGYWGDIICSPYLSFGIDTSEYPELSRRVNGKHAYSATTISEVNIRKIFWQLLNQQQCPISIAAPFLETSTTEDDGQVPGEKYECQQDNSLANNNEFISTQTTDKLINGDAKSKESEEGELTITGAEKSSQTYSNSFEAKFEDIEYIPLDVANTFKMKFLPLNSFLDLPTRYRSLFLKDDDSPSSEINRFRIVYIGNSLVHLLSDLHSREMKRKNLNAKSQDTETSKENLQTIKDETEVRKENGLGSDLLGTEFSFTDLLEDEALLIVESVLYIVEIRAEQVKAYCEHVKQMAYDLDFEVSKEINPLEDHHLYFRFKRKSSSSSL</sequence>
<evidence type="ECO:0000259" key="5">
    <source>
        <dbReference type="Pfam" id="PF14737"/>
    </source>
</evidence>
<dbReference type="Pfam" id="PF14740">
    <property type="entry name" value="DUF4471"/>
    <property type="match status" value="1"/>
</dbReference>
<dbReference type="Pfam" id="PF14737">
    <property type="entry name" value="DUF4470"/>
    <property type="match status" value="1"/>
</dbReference>
<reference evidence="7" key="1">
    <citation type="submission" date="2022-06" db="EMBL/GenBank/DDBJ databases">
        <authorList>
            <person name="Berger JAMES D."/>
            <person name="Berger JAMES D."/>
        </authorList>
    </citation>
    <scope>NUCLEOTIDE SEQUENCE [LARGE SCALE GENOMIC DNA]</scope>
</reference>
<accession>A0AA85J316</accession>
<proteinExistence type="inferred from homology"/>
<keyword evidence="3" id="KW-0970">Cilium biogenesis/degradation</keyword>
<dbReference type="InterPro" id="IPR028235">
    <property type="entry name" value="DNAAF3_C"/>
</dbReference>
<protein>
    <recommendedName>
        <fullName evidence="9">Dynein assembly factor 3, axonemal homolog</fullName>
    </recommendedName>
</protein>
<evidence type="ECO:0000256" key="4">
    <source>
        <dbReference type="ARBA" id="ARBA00024190"/>
    </source>
</evidence>
<evidence type="ECO:0000313" key="7">
    <source>
        <dbReference type="Proteomes" id="UP000050795"/>
    </source>
</evidence>
<evidence type="ECO:0000313" key="8">
    <source>
        <dbReference type="WBParaSite" id="TREG1_122350.1"/>
    </source>
</evidence>
<dbReference type="InterPro" id="IPR039304">
    <property type="entry name" value="DNAAF3"/>
</dbReference>
<dbReference type="GO" id="GO:0044458">
    <property type="term" value="P:motile cilium assembly"/>
    <property type="evidence" value="ECO:0007669"/>
    <property type="project" value="TreeGrafter"/>
</dbReference>
<reference evidence="8" key="2">
    <citation type="submission" date="2023-11" db="UniProtKB">
        <authorList>
            <consortium name="WormBaseParasite"/>
        </authorList>
    </citation>
    <scope>IDENTIFICATION</scope>
</reference>
<feature type="domain" description="DUF4470" evidence="5">
    <location>
        <begin position="14"/>
        <end position="115"/>
    </location>
</feature>
<dbReference type="GO" id="GO:0120293">
    <property type="term" value="C:dynein axonemal particle"/>
    <property type="evidence" value="ECO:0007669"/>
    <property type="project" value="UniProtKB-SubCell"/>
</dbReference>
<feature type="domain" description="Dynein assembly factor 3 C-terminal" evidence="6">
    <location>
        <begin position="148"/>
        <end position="472"/>
    </location>
</feature>
<dbReference type="Proteomes" id="UP000050795">
    <property type="component" value="Unassembled WGS sequence"/>
</dbReference>